<dbReference type="Proteomes" id="UP000671828">
    <property type="component" value="Chromosome"/>
</dbReference>
<dbReference type="EMBL" id="CP072788">
    <property type="protein sequence ID" value="QTR02533.1"/>
    <property type="molecule type" value="Genomic_DNA"/>
</dbReference>
<dbReference type="EMBL" id="JAFBCL010000001">
    <property type="protein sequence ID" value="MBM7814164.1"/>
    <property type="molecule type" value="Genomic_DNA"/>
</dbReference>
<evidence type="ECO:0000313" key="1">
    <source>
        <dbReference type="EMBL" id="MBM7814164.1"/>
    </source>
</evidence>
<evidence type="ECO:0000313" key="2">
    <source>
        <dbReference type="EMBL" id="QTR02533.1"/>
    </source>
</evidence>
<organism evidence="2 3">
    <name type="scientific">Saccharothrix algeriensis</name>
    <dbReference type="NCBI Taxonomy" id="173560"/>
    <lineage>
        <taxon>Bacteria</taxon>
        <taxon>Bacillati</taxon>
        <taxon>Actinomycetota</taxon>
        <taxon>Actinomycetes</taxon>
        <taxon>Pseudonocardiales</taxon>
        <taxon>Pseudonocardiaceae</taxon>
        <taxon>Saccharothrix</taxon>
    </lineage>
</organism>
<dbReference type="SUPFAM" id="SSF55961">
    <property type="entry name" value="Bet v1-like"/>
    <property type="match status" value="1"/>
</dbReference>
<proteinExistence type="predicted"/>
<dbReference type="AlphaFoldDB" id="A0A8T8HVE3"/>
<evidence type="ECO:0000313" key="3">
    <source>
        <dbReference type="Proteomes" id="UP000671828"/>
    </source>
</evidence>
<dbReference type="Proteomes" id="UP001195724">
    <property type="component" value="Unassembled WGS sequence"/>
</dbReference>
<protein>
    <submittedName>
        <fullName evidence="2">Uncharacterized protein</fullName>
    </submittedName>
</protein>
<keyword evidence="4" id="KW-1185">Reference proteome</keyword>
<name>A0A8T8HVE3_9PSEU</name>
<reference evidence="2" key="2">
    <citation type="submission" date="2021-04" db="EMBL/GenBank/DDBJ databases">
        <title>Saccharothrix algeriensis WGS.</title>
        <authorList>
            <person name="Stuskova K."/>
            <person name="Hakalova E."/>
            <person name="Tebbal A.B."/>
            <person name="Eichmeier A."/>
        </authorList>
    </citation>
    <scope>NUCLEOTIDE SEQUENCE</scope>
    <source>
        <strain evidence="2">NRRL B-24137</strain>
    </source>
</reference>
<accession>A0A8T8HVE3</accession>
<evidence type="ECO:0000313" key="4">
    <source>
        <dbReference type="Proteomes" id="UP001195724"/>
    </source>
</evidence>
<gene>
    <name evidence="2" type="ORF">J7S33_26060</name>
    <name evidence="1" type="ORF">JOE68_005029</name>
</gene>
<sequence>MRRDIPALPDLVFATAAEPQKLAEWLPEPLELVGINDDVLILRQDARLTQVRLTADLDRLVLSWSALADRSCAGALQVSPLGAGQSVAELSLDHPDETLAARLLEALGEQVERTFAAG</sequence>
<reference evidence="1 4" key="1">
    <citation type="submission" date="2021-01" db="EMBL/GenBank/DDBJ databases">
        <title>Sequencing the genomes of 1000 actinobacteria strains.</title>
        <authorList>
            <person name="Klenk H.-P."/>
        </authorList>
    </citation>
    <scope>NUCLEOTIDE SEQUENCE [LARGE SCALE GENOMIC DNA]</scope>
    <source>
        <strain evidence="1 4">DSM 44581</strain>
    </source>
</reference>
<dbReference type="RefSeq" id="WP_204844704.1">
    <property type="nucleotide sequence ID" value="NZ_JAFBCL010000001.1"/>
</dbReference>